<keyword evidence="2" id="KW-1185">Reference proteome</keyword>
<gene>
    <name evidence="1" type="ORF">HHI36_005073</name>
</gene>
<protein>
    <submittedName>
        <fullName evidence="1">Uncharacterized protein</fullName>
    </submittedName>
</protein>
<sequence>MSEIDIPEFAWKTVSKFEIPNNSYVCGYSSNGSVIYVGLVEYRGCLYPAKVFPSRREARITVGGIEKSLSTWCKLLVVTSR</sequence>
<proteinExistence type="predicted"/>
<dbReference type="AlphaFoldDB" id="A0ABD2NT30"/>
<dbReference type="SMART" id="SM00696">
    <property type="entry name" value="DM9"/>
    <property type="match status" value="1"/>
</dbReference>
<dbReference type="EMBL" id="JABFTP020000144">
    <property type="protein sequence ID" value="KAL3281868.1"/>
    <property type="molecule type" value="Genomic_DNA"/>
</dbReference>
<name>A0ABD2NT30_9CUCU</name>
<dbReference type="Pfam" id="PF11901">
    <property type="entry name" value="DM9"/>
    <property type="match status" value="1"/>
</dbReference>
<organism evidence="1 2">
    <name type="scientific">Cryptolaemus montrouzieri</name>
    <dbReference type="NCBI Taxonomy" id="559131"/>
    <lineage>
        <taxon>Eukaryota</taxon>
        <taxon>Metazoa</taxon>
        <taxon>Ecdysozoa</taxon>
        <taxon>Arthropoda</taxon>
        <taxon>Hexapoda</taxon>
        <taxon>Insecta</taxon>
        <taxon>Pterygota</taxon>
        <taxon>Neoptera</taxon>
        <taxon>Endopterygota</taxon>
        <taxon>Coleoptera</taxon>
        <taxon>Polyphaga</taxon>
        <taxon>Cucujiformia</taxon>
        <taxon>Coccinelloidea</taxon>
        <taxon>Coccinellidae</taxon>
        <taxon>Scymninae</taxon>
        <taxon>Scymnini</taxon>
        <taxon>Cryptolaemus</taxon>
    </lineage>
</organism>
<evidence type="ECO:0000313" key="2">
    <source>
        <dbReference type="Proteomes" id="UP001516400"/>
    </source>
</evidence>
<reference evidence="1 2" key="1">
    <citation type="journal article" date="2021" name="BMC Biol.">
        <title>Horizontally acquired antibacterial genes associated with adaptive radiation of ladybird beetles.</title>
        <authorList>
            <person name="Li H.S."/>
            <person name="Tang X.F."/>
            <person name="Huang Y.H."/>
            <person name="Xu Z.Y."/>
            <person name="Chen M.L."/>
            <person name="Du X.Y."/>
            <person name="Qiu B.Y."/>
            <person name="Chen P.T."/>
            <person name="Zhang W."/>
            <person name="Slipinski A."/>
            <person name="Escalona H.E."/>
            <person name="Waterhouse R.M."/>
            <person name="Zwick A."/>
            <person name="Pang H."/>
        </authorList>
    </citation>
    <scope>NUCLEOTIDE SEQUENCE [LARGE SCALE GENOMIC DNA]</scope>
    <source>
        <strain evidence="1">SYSU2018</strain>
    </source>
</reference>
<dbReference type="Proteomes" id="UP001516400">
    <property type="component" value="Unassembled WGS sequence"/>
</dbReference>
<comment type="caution">
    <text evidence="1">The sequence shown here is derived from an EMBL/GenBank/DDBJ whole genome shotgun (WGS) entry which is preliminary data.</text>
</comment>
<accession>A0ABD2NT30</accession>
<dbReference type="InterPro" id="IPR006616">
    <property type="entry name" value="DM9_repeat"/>
</dbReference>
<evidence type="ECO:0000313" key="1">
    <source>
        <dbReference type="EMBL" id="KAL3281868.1"/>
    </source>
</evidence>